<feature type="region of interest" description="Disordered" evidence="6">
    <location>
        <begin position="740"/>
        <end position="771"/>
    </location>
</feature>
<evidence type="ECO:0000256" key="3">
    <source>
        <dbReference type="ARBA" id="ARBA00044493"/>
    </source>
</evidence>
<evidence type="ECO:0000313" key="8">
    <source>
        <dbReference type="EMBL" id="KAL2915375.1"/>
    </source>
</evidence>
<feature type="region of interest" description="Disordered" evidence="6">
    <location>
        <begin position="931"/>
        <end position="954"/>
    </location>
</feature>
<feature type="compositionally biased region" description="Basic and acidic residues" evidence="6">
    <location>
        <begin position="242"/>
        <end position="251"/>
    </location>
</feature>
<feature type="domain" description="PROP1-like PPR" evidence="7">
    <location>
        <begin position="572"/>
        <end position="703"/>
    </location>
</feature>
<proteinExistence type="inferred from homology"/>
<evidence type="ECO:0000256" key="5">
    <source>
        <dbReference type="PROSITE-ProRule" id="PRU00708"/>
    </source>
</evidence>
<evidence type="ECO:0000256" key="1">
    <source>
        <dbReference type="ARBA" id="ARBA00006192"/>
    </source>
</evidence>
<feature type="repeat" description="PPR" evidence="5">
    <location>
        <begin position="489"/>
        <end position="523"/>
    </location>
</feature>
<evidence type="ECO:0000313" key="9">
    <source>
        <dbReference type="Proteomes" id="UP001527925"/>
    </source>
</evidence>
<feature type="compositionally biased region" description="Low complexity" evidence="6">
    <location>
        <begin position="760"/>
        <end position="770"/>
    </location>
</feature>
<sequence length="954" mass="105994">MPARHVHARAARQFRNGLRADRSLPAATAWLAKRPKTQYPCLHALWEHLAGLLADESALAAAHQETDHTTALALLDAALAEMPLGEHLHLPRSYYAWLFRALSVPSSAAAATGRPLRSSTGRPMRLSALDLASLLTDDFAASAHLRSMADLYDILDAMVNPRVKLAVLDRTLQLLADAGQLPHVEDLLHYIDCRSAANSASEAESWLRSQIGVMQVRRPRWTPKGGRARELGDEAMAAASRDLGEPKHGEAADALPPEHAGSSDPETLPTDSGRKKSQQPHLLSWSPKLFLQLVHNHCVENDLERVLELLDEMAKLGIQCQWTEARALHHVCSTGDMQMAREMFDKFRARTERPAAKLFGVMIWGYLVVDYKRFVTSKTRSMMAGEARVARRTQFDHAAMVSHVNEVLVEYNKHYRKPTITIINSYILHFLIRRQFDRCLALFEDLEAQGIAPIANTYAIMMKVFFEMGDPERAEALLVEMRAEGIDADVVHYATAMHGYLERNELARAIEMYRQMQMQGIRPNMYVYHILLCVYGQLYELASINRVWNEMLQANIRPNEMSYSILLYGLGRLGDLPMAMRVFESMRQKRMQMTAPTFNTLMAIHMRNRQTHKVQMLFDEMMANGVEPDIITFNLLMKAQVVMQSSEQAARIIAEMNERGVDPSTATYIHLLQLYSLTGHDDEARRVHGVFRSHAAAREELGYSLAHAHGTILRYQTTRSDWSAFDQHWREYMADIGLDEDGNPLPRRPVGQDGGEAAETESAAAPAPEAMQPSVELTAQAYEVLVRVQFRRNGIPGMMKWYQRALSSGQPLKPRMFDFVIRKMIAVGAVDETAQVIADMQARGINPDIVTFTRVMQARAAAVAAASTGDGEADTGRSRGLAARAVGGGQAEAGTGVSAAAAPGGSRSAGRVPGDGLGLGQVQEVLDTLGPSTMDAFDFELEDDGVEPRADPSR</sequence>
<accession>A0ABR4N7B2</accession>
<feature type="repeat" description="PPR" evidence="5">
    <location>
        <begin position="559"/>
        <end position="593"/>
    </location>
</feature>
<dbReference type="NCBIfam" id="TIGR00756">
    <property type="entry name" value="PPR"/>
    <property type="match status" value="4"/>
</dbReference>
<feature type="repeat" description="PPR" evidence="5">
    <location>
        <begin position="594"/>
        <end position="628"/>
    </location>
</feature>
<feature type="domain" description="PROP1-like PPR" evidence="7">
    <location>
        <begin position="424"/>
        <end position="535"/>
    </location>
</feature>
<comment type="subunit">
    <text evidence="4">Binds to mitochondrial small subunit 15S rRNA.</text>
</comment>
<dbReference type="InterPro" id="IPR006594">
    <property type="entry name" value="LisH"/>
</dbReference>
<feature type="compositionally biased region" description="Low complexity" evidence="6">
    <location>
        <begin position="895"/>
        <end position="910"/>
    </location>
</feature>
<evidence type="ECO:0000256" key="6">
    <source>
        <dbReference type="SAM" id="MobiDB-lite"/>
    </source>
</evidence>
<reference evidence="8 9" key="1">
    <citation type="submission" date="2023-09" db="EMBL/GenBank/DDBJ databases">
        <title>Pangenome analysis of Batrachochytrium dendrobatidis and related Chytrids.</title>
        <authorList>
            <person name="Yacoub M.N."/>
            <person name="Stajich J.E."/>
            <person name="James T.Y."/>
        </authorList>
    </citation>
    <scope>NUCLEOTIDE SEQUENCE [LARGE SCALE GENOMIC DNA]</scope>
    <source>
        <strain evidence="8 9">JEL0888</strain>
    </source>
</reference>
<feature type="repeat" description="PPR" evidence="5">
    <location>
        <begin position="629"/>
        <end position="663"/>
    </location>
</feature>
<feature type="region of interest" description="Disordered" evidence="6">
    <location>
        <begin position="242"/>
        <end position="279"/>
    </location>
</feature>
<dbReference type="InterPro" id="IPR011990">
    <property type="entry name" value="TPR-like_helical_dom_sf"/>
</dbReference>
<name>A0ABR4N7B2_9FUNG</name>
<dbReference type="Gene3D" id="1.25.40.10">
    <property type="entry name" value="Tetratricopeptide repeat domain"/>
    <property type="match status" value="2"/>
</dbReference>
<dbReference type="Pfam" id="PF01535">
    <property type="entry name" value="PPR"/>
    <property type="match status" value="1"/>
</dbReference>
<dbReference type="EMBL" id="JADGIZ020000024">
    <property type="protein sequence ID" value="KAL2915375.1"/>
    <property type="molecule type" value="Genomic_DNA"/>
</dbReference>
<keyword evidence="9" id="KW-1185">Reference proteome</keyword>
<dbReference type="PROSITE" id="PS51375">
    <property type="entry name" value="PPR"/>
    <property type="match status" value="5"/>
</dbReference>
<dbReference type="InterPro" id="IPR033443">
    <property type="entry name" value="PROP1-like_PPR_dom"/>
</dbReference>
<protein>
    <recommendedName>
        <fullName evidence="7">PROP1-like PPR domain-containing protein</fullName>
    </recommendedName>
</protein>
<comment type="function">
    <text evidence="3">Regulates mitochondrial small subunit maturation by controlling 15S rRNA 5'-end processing. Localizes to the 5' precursor of the 15S rRNA in a position that is subsequently occupied by mS47 in the mature yeast mtSSU. Uses structure and sequence-specific RNA recognition, binding to a single-stranded region of the precursor and specifically recognizing bases -6 to -1. The exchange of Ccm1 for mS47 is coupled to the irreversible removal of precursor rRNA that is accompanied by conformational changes of the mitoribosomal proteins uS5m and mS26. These conformational changes signal completion of 5'-end rRNA processing through protection of the mature 5'-end of the 15S rRNA and stabilization of mS47. The removal of the 5' precursor together with the dissociation of Ccm1 may be catalyzed by the 5'-3' exoribonuclease Pet127. Involved in the specific removal of group I introns in mitochondrial encoded transcripts.</text>
</comment>
<gene>
    <name evidence="8" type="ORF">HK105_204991</name>
</gene>
<dbReference type="Pfam" id="PF17177">
    <property type="entry name" value="PPR_long"/>
    <property type="match status" value="2"/>
</dbReference>
<feature type="repeat" description="PPR" evidence="5">
    <location>
        <begin position="454"/>
        <end position="488"/>
    </location>
</feature>
<evidence type="ECO:0000259" key="7">
    <source>
        <dbReference type="Pfam" id="PF17177"/>
    </source>
</evidence>
<organism evidence="8 9">
    <name type="scientific">Polyrhizophydium stewartii</name>
    <dbReference type="NCBI Taxonomy" id="2732419"/>
    <lineage>
        <taxon>Eukaryota</taxon>
        <taxon>Fungi</taxon>
        <taxon>Fungi incertae sedis</taxon>
        <taxon>Chytridiomycota</taxon>
        <taxon>Chytridiomycota incertae sedis</taxon>
        <taxon>Chytridiomycetes</taxon>
        <taxon>Rhizophydiales</taxon>
        <taxon>Rhizophydiales incertae sedis</taxon>
        <taxon>Polyrhizophydium</taxon>
    </lineage>
</organism>
<comment type="caution">
    <text evidence="8">The sequence shown here is derived from an EMBL/GenBank/DDBJ whole genome shotgun (WGS) entry which is preliminary data.</text>
</comment>
<dbReference type="PANTHER" id="PTHR47447:SF23">
    <property type="entry name" value="PENTACOTRIPEPTIDE-REPEAT REGION OF PRORP DOMAIN-CONTAINING PROTEIN"/>
    <property type="match status" value="1"/>
</dbReference>
<dbReference type="PROSITE" id="PS50896">
    <property type="entry name" value="LISH"/>
    <property type="match status" value="1"/>
</dbReference>
<keyword evidence="2" id="KW-0677">Repeat</keyword>
<evidence type="ECO:0000256" key="2">
    <source>
        <dbReference type="ARBA" id="ARBA00022737"/>
    </source>
</evidence>
<dbReference type="InterPro" id="IPR002885">
    <property type="entry name" value="PPR_rpt"/>
</dbReference>
<dbReference type="Proteomes" id="UP001527925">
    <property type="component" value="Unassembled WGS sequence"/>
</dbReference>
<comment type="similarity">
    <text evidence="1">Belongs to the CCM1 family.</text>
</comment>
<evidence type="ECO:0000256" key="4">
    <source>
        <dbReference type="ARBA" id="ARBA00044511"/>
    </source>
</evidence>
<feature type="region of interest" description="Disordered" evidence="6">
    <location>
        <begin position="895"/>
        <end position="918"/>
    </location>
</feature>
<dbReference type="PANTHER" id="PTHR47447">
    <property type="entry name" value="OS03G0856100 PROTEIN"/>
    <property type="match status" value="1"/>
</dbReference>